<dbReference type="Proteomes" id="UP000322553">
    <property type="component" value="Chromosome"/>
</dbReference>
<sequence>MNTVTCRIETIETLSGDVYRVFMRSNQPSVIHAPGQYLELDSGRAWLPYSIANPPDREGMLELHVQYVAASENSCALFKRLRVGETIRARLPGGECSFELGDPRPLLLIAAGTGFAQMKSIIEAALAHDPDHDIHLWWAGRRRDELYLESLARQWVETYPNVRFTPVVELPGEEDFDGVVERIDRALHERVGSTREANIFIAGSPGMVYAVVDTLEALEPLTERVFSDVFSYAPRQPDQGGQA</sequence>
<name>A0A5C1A1C5_9GAMM</name>
<evidence type="ECO:0000256" key="1">
    <source>
        <dbReference type="ARBA" id="ARBA00023002"/>
    </source>
</evidence>
<dbReference type="Pfam" id="PF00175">
    <property type="entry name" value="NAD_binding_1"/>
    <property type="match status" value="1"/>
</dbReference>
<dbReference type="PANTHER" id="PTHR47354">
    <property type="entry name" value="NADH OXIDOREDUCTASE HCR"/>
    <property type="match status" value="1"/>
</dbReference>
<comment type="similarity">
    <text evidence="3">Belongs to the Fre/LuxG FAD/NAD(P) flavoprotein oxidoreductase family.</text>
</comment>
<dbReference type="PROSITE" id="PS51384">
    <property type="entry name" value="FAD_FR"/>
    <property type="match status" value="1"/>
</dbReference>
<dbReference type="KEGG" id="kuy:FY550_12975"/>
<dbReference type="InterPro" id="IPR008333">
    <property type="entry name" value="Cbr1-like_FAD-bd_dom"/>
</dbReference>
<dbReference type="PRINTS" id="PR00410">
    <property type="entry name" value="PHEHYDRXLASE"/>
</dbReference>
<reference evidence="5 6" key="1">
    <citation type="submission" date="2019-08" db="EMBL/GenBank/DDBJ databases">
        <title>Complete genome sequence of Kushneria sp. YCWA18, a halophilic phosphate-solubilizing bacterium isolated from Daqiao saltern in China.</title>
        <authorList>
            <person name="Du G.-X."/>
            <person name="Qu L.-Y."/>
        </authorList>
    </citation>
    <scope>NUCLEOTIDE SEQUENCE [LARGE SCALE GENOMIC DNA]</scope>
    <source>
        <strain evidence="5 6">YCWA18</strain>
    </source>
</reference>
<evidence type="ECO:0000256" key="2">
    <source>
        <dbReference type="ARBA" id="ARBA00023223"/>
    </source>
</evidence>
<dbReference type="SUPFAM" id="SSF63380">
    <property type="entry name" value="Riboflavin synthase domain-like"/>
    <property type="match status" value="1"/>
</dbReference>
<dbReference type="RefSeq" id="WP_149054580.1">
    <property type="nucleotide sequence ID" value="NZ_CP043420.1"/>
</dbReference>
<evidence type="ECO:0000256" key="3">
    <source>
        <dbReference type="ARBA" id="ARBA00038177"/>
    </source>
</evidence>
<dbReference type="Pfam" id="PF00970">
    <property type="entry name" value="FAD_binding_6"/>
    <property type="match status" value="1"/>
</dbReference>
<dbReference type="EMBL" id="CP043420">
    <property type="protein sequence ID" value="QEL11958.1"/>
    <property type="molecule type" value="Genomic_DNA"/>
</dbReference>
<protein>
    <submittedName>
        <fullName evidence="5">NAD(P)H-flavin reductase</fullName>
    </submittedName>
</protein>
<organism evidence="5 6">
    <name type="scientific">Kushneria phosphatilytica</name>
    <dbReference type="NCBI Taxonomy" id="657387"/>
    <lineage>
        <taxon>Bacteria</taxon>
        <taxon>Pseudomonadati</taxon>
        <taxon>Pseudomonadota</taxon>
        <taxon>Gammaproteobacteria</taxon>
        <taxon>Oceanospirillales</taxon>
        <taxon>Halomonadaceae</taxon>
        <taxon>Kushneria</taxon>
    </lineage>
</organism>
<proteinExistence type="inferred from homology"/>
<evidence type="ECO:0000259" key="4">
    <source>
        <dbReference type="PROSITE" id="PS51384"/>
    </source>
</evidence>
<dbReference type="AlphaFoldDB" id="A0A5C1A1C5"/>
<dbReference type="InterPro" id="IPR050415">
    <property type="entry name" value="MRET"/>
</dbReference>
<dbReference type="GO" id="GO:0008218">
    <property type="term" value="P:bioluminescence"/>
    <property type="evidence" value="ECO:0007669"/>
    <property type="project" value="UniProtKB-KW"/>
</dbReference>
<evidence type="ECO:0000313" key="6">
    <source>
        <dbReference type="Proteomes" id="UP000322553"/>
    </source>
</evidence>
<keyword evidence="6" id="KW-1185">Reference proteome</keyword>
<dbReference type="PANTHER" id="PTHR47354:SF7">
    <property type="entry name" value="NAD(P)H-FLAVIN REDUCTASE"/>
    <property type="match status" value="1"/>
</dbReference>
<feature type="domain" description="FAD-binding FR-type" evidence="4">
    <location>
        <begin position="1"/>
        <end position="99"/>
    </location>
</feature>
<keyword evidence="1" id="KW-0560">Oxidoreductase</keyword>
<dbReference type="GO" id="GO:0016491">
    <property type="term" value="F:oxidoreductase activity"/>
    <property type="evidence" value="ECO:0007669"/>
    <property type="project" value="UniProtKB-KW"/>
</dbReference>
<dbReference type="SUPFAM" id="SSF52343">
    <property type="entry name" value="Ferredoxin reductase-like, C-terminal NADP-linked domain"/>
    <property type="match status" value="1"/>
</dbReference>
<accession>A0A5C1A1C5</accession>
<dbReference type="InterPro" id="IPR017938">
    <property type="entry name" value="Riboflavin_synthase-like_b-brl"/>
</dbReference>
<dbReference type="InterPro" id="IPR039261">
    <property type="entry name" value="FNR_nucleotide-bd"/>
</dbReference>
<evidence type="ECO:0000313" key="5">
    <source>
        <dbReference type="EMBL" id="QEL11958.1"/>
    </source>
</evidence>
<keyword evidence="2" id="KW-0455">Luminescence</keyword>
<dbReference type="InterPro" id="IPR001433">
    <property type="entry name" value="OxRdtase_FAD/NAD-bd"/>
</dbReference>
<gene>
    <name evidence="5" type="ORF">FY550_12975</name>
</gene>
<dbReference type="InterPro" id="IPR017927">
    <property type="entry name" value="FAD-bd_FR_type"/>
</dbReference>
<dbReference type="Gene3D" id="3.40.50.80">
    <property type="entry name" value="Nucleotide-binding domain of ferredoxin-NADP reductase (FNR) module"/>
    <property type="match status" value="1"/>
</dbReference>
<dbReference type="Gene3D" id="2.40.30.10">
    <property type="entry name" value="Translation factors"/>
    <property type="match status" value="1"/>
</dbReference>